<evidence type="ECO:0000313" key="1">
    <source>
        <dbReference type="EMBL" id="CAB5062224.1"/>
    </source>
</evidence>
<reference evidence="1" key="1">
    <citation type="submission" date="2020-05" db="EMBL/GenBank/DDBJ databases">
        <authorList>
            <person name="Chiriac C."/>
            <person name="Salcher M."/>
            <person name="Ghai R."/>
            <person name="Kavagutti S V."/>
        </authorList>
    </citation>
    <scope>NUCLEOTIDE SEQUENCE</scope>
</reference>
<gene>
    <name evidence="1" type="ORF">UFOPK4354_00305</name>
</gene>
<sequence>MRSNRAGKSTLLRLLAGLDHTLHQTPSASLQFYPDQLDYDPDIADVLAGIRATYPDNVPGV</sequence>
<name>A0A6J7U6T1_9ZZZZ</name>
<protein>
    <submittedName>
        <fullName evidence="1">Unannotated protein</fullName>
    </submittedName>
</protein>
<organism evidence="1">
    <name type="scientific">freshwater metagenome</name>
    <dbReference type="NCBI Taxonomy" id="449393"/>
    <lineage>
        <taxon>unclassified sequences</taxon>
        <taxon>metagenomes</taxon>
        <taxon>ecological metagenomes</taxon>
    </lineage>
</organism>
<proteinExistence type="predicted"/>
<dbReference type="EMBL" id="CAFBQW010000020">
    <property type="protein sequence ID" value="CAB5062224.1"/>
    <property type="molecule type" value="Genomic_DNA"/>
</dbReference>
<accession>A0A6J7U6T1</accession>
<dbReference type="AlphaFoldDB" id="A0A6J7U6T1"/>